<accession>A0A1V1NWL6</accession>
<organism evidence="1 2">
    <name type="scientific">Candidatus Magnetoglobus multicellularis str. Araruama</name>
    <dbReference type="NCBI Taxonomy" id="890399"/>
    <lineage>
        <taxon>Bacteria</taxon>
        <taxon>Pseudomonadati</taxon>
        <taxon>Thermodesulfobacteriota</taxon>
        <taxon>Desulfobacteria</taxon>
        <taxon>Desulfobacterales</taxon>
        <taxon>Desulfobacteraceae</taxon>
        <taxon>Candidatus Magnetoglobus</taxon>
    </lineage>
</organism>
<evidence type="ECO:0000313" key="2">
    <source>
        <dbReference type="Proteomes" id="UP000189670"/>
    </source>
</evidence>
<evidence type="ECO:0000313" key="1">
    <source>
        <dbReference type="EMBL" id="ETR66951.1"/>
    </source>
</evidence>
<proteinExistence type="predicted"/>
<dbReference type="Proteomes" id="UP000189670">
    <property type="component" value="Unassembled WGS sequence"/>
</dbReference>
<comment type="caution">
    <text evidence="1">The sequence shown here is derived from an EMBL/GenBank/DDBJ whole genome shotgun (WGS) entry which is preliminary data.</text>
</comment>
<feature type="non-terminal residue" evidence="1">
    <location>
        <position position="1"/>
    </location>
</feature>
<dbReference type="EMBL" id="ATBP01001645">
    <property type="protein sequence ID" value="ETR66951.1"/>
    <property type="molecule type" value="Genomic_DNA"/>
</dbReference>
<gene>
    <name evidence="1" type="ORF">OMM_12145</name>
</gene>
<name>A0A1V1NWL6_9BACT</name>
<dbReference type="AlphaFoldDB" id="A0A1V1NWL6"/>
<protein>
    <submittedName>
        <fullName evidence="1">Uncharacterized protein</fullName>
    </submittedName>
</protein>
<sequence>QNGTSKTGIAIGAGAGANSTTASTTTNPKIAIGYNAVNNLGGNTALIRGKLYLDGSGNDPIYYRDSFGSGDWTALEVGGGEIVANSVGYTELAAGSVRTTELADDAVTVTKIAGENGNGKVITTDGSGNTSWDYVKNAVQEFTVKSGETITAGDIVTYVNGTVVKGVGGQTTDFSVTDPYTMTEDNASYVCSAKLSDTKLAVTFLGSSYVKVVVGTINGTSISWGSEYSYTDKYNSYVAMDKLSSTKLVIAYRKDNQSGVYNNGIMAIIADINGTAVSFGTATEMNDSDNEAEELSIAALSSTKFAILYRDDSHASDLSNVVIGDVNGTTITHGNQFNDFASKKINVSDMDALSESKIIMVYAIYNQPSAPNKSYCQIGEVTGTNISWGNQYTYTTPDYGSANSIARLNNNKFVLVFKDQGSGNASAIIGEVNGSVIQFGEQNDYTTDGMDKISVSAFDETRFMLAGKSSNIGKAIVGDVSDKTITWGPLTDFYSTTYPSYVACEVINDSQFVIAYKKENDNGFTVVGSLTTLNPTGIAVTGGSSGNPIQVAFSGLVDGLSGLSANTKYYADDNGNLTTTETERFIGTALSTTSLLIQSALPGAQTIKINDALKLTPISSAPSNPSAGWMYFDSNDNTLKVFDGTSWQNCW</sequence>
<reference evidence="2" key="1">
    <citation type="submission" date="2012-11" db="EMBL/GenBank/DDBJ databases">
        <authorList>
            <person name="Lucero-Rivera Y.E."/>
            <person name="Tovar-Ramirez D."/>
        </authorList>
    </citation>
    <scope>NUCLEOTIDE SEQUENCE [LARGE SCALE GENOMIC DNA]</scope>
    <source>
        <strain evidence="2">Araruama</strain>
    </source>
</reference>